<proteinExistence type="inferred from homology"/>
<evidence type="ECO:0000256" key="1">
    <source>
        <dbReference type="ARBA" id="ARBA00004123"/>
    </source>
</evidence>
<evidence type="ECO:0000256" key="3">
    <source>
        <dbReference type="ARBA" id="ARBA00023242"/>
    </source>
</evidence>
<protein>
    <recommendedName>
        <fullName evidence="4">Protein MAK16 homolog</fullName>
    </recommendedName>
</protein>
<comment type="similarity">
    <text evidence="2 4">Belongs to the MAK16 family.</text>
</comment>
<comment type="subcellular location">
    <subcellularLocation>
        <location evidence="1">Nucleus</location>
    </subcellularLocation>
</comment>
<feature type="compositionally biased region" description="Basic and acidic residues" evidence="5">
    <location>
        <begin position="211"/>
        <end position="227"/>
    </location>
</feature>
<dbReference type="InterPro" id="IPR029004">
    <property type="entry name" value="Ribosomal_eL28/Mak16"/>
</dbReference>
<name>A0A1B0D237_PHLPP</name>
<dbReference type="GO" id="GO:0005730">
    <property type="term" value="C:nucleolus"/>
    <property type="evidence" value="ECO:0007669"/>
    <property type="project" value="UniProtKB-UniRule"/>
</dbReference>
<dbReference type="InterPro" id="IPR006958">
    <property type="entry name" value="Mak16"/>
</dbReference>
<dbReference type="Proteomes" id="UP000092462">
    <property type="component" value="Unassembled WGS sequence"/>
</dbReference>
<feature type="region of interest" description="Disordered" evidence="5">
    <location>
        <begin position="189"/>
        <end position="288"/>
    </location>
</feature>
<dbReference type="EMBL" id="AJVK01002658">
    <property type="status" value="NOT_ANNOTATED_CDS"/>
    <property type="molecule type" value="Genomic_DNA"/>
</dbReference>
<feature type="compositionally biased region" description="Acidic residues" evidence="5">
    <location>
        <begin position="193"/>
        <end position="210"/>
    </location>
</feature>
<dbReference type="VEuPathDB" id="VectorBase:PPAI001410"/>
<dbReference type="GO" id="GO:0000460">
    <property type="term" value="P:maturation of 5.8S rRNA"/>
    <property type="evidence" value="ECO:0007669"/>
    <property type="project" value="TreeGrafter"/>
</dbReference>
<dbReference type="AlphaFoldDB" id="A0A1B0D237"/>
<evidence type="ECO:0000313" key="7">
    <source>
        <dbReference type="EnsemblMetazoa" id="PPAI001410-PA"/>
    </source>
</evidence>
<dbReference type="PIRSF" id="PIRSF003352">
    <property type="entry name" value="MAK16"/>
    <property type="match status" value="1"/>
</dbReference>
<dbReference type="FunFam" id="3.30.390.110:FF:000001">
    <property type="entry name" value="Protein MAK16 homolog"/>
    <property type="match status" value="1"/>
</dbReference>
<accession>A0A1B0D237</accession>
<organism evidence="7 8">
    <name type="scientific">Phlebotomus papatasi</name>
    <name type="common">Sandfly</name>
    <dbReference type="NCBI Taxonomy" id="29031"/>
    <lineage>
        <taxon>Eukaryota</taxon>
        <taxon>Metazoa</taxon>
        <taxon>Ecdysozoa</taxon>
        <taxon>Arthropoda</taxon>
        <taxon>Hexapoda</taxon>
        <taxon>Insecta</taxon>
        <taxon>Pterygota</taxon>
        <taxon>Neoptera</taxon>
        <taxon>Endopterygota</taxon>
        <taxon>Diptera</taxon>
        <taxon>Nematocera</taxon>
        <taxon>Psychodoidea</taxon>
        <taxon>Psychodidae</taxon>
        <taxon>Phlebotomus</taxon>
        <taxon>Phlebotomus</taxon>
    </lineage>
</organism>
<reference evidence="7" key="1">
    <citation type="submission" date="2022-08" db="UniProtKB">
        <authorList>
            <consortium name="EnsemblMetazoa"/>
        </authorList>
    </citation>
    <scope>IDENTIFICATION</scope>
    <source>
        <strain evidence="7">Israel</strain>
    </source>
</reference>
<feature type="domain" description="Ribosomal eL28/Mak16" evidence="6">
    <location>
        <begin position="6"/>
        <end position="118"/>
    </location>
</feature>
<evidence type="ECO:0000256" key="2">
    <source>
        <dbReference type="ARBA" id="ARBA00005514"/>
    </source>
</evidence>
<evidence type="ECO:0000256" key="5">
    <source>
        <dbReference type="SAM" id="MobiDB-lite"/>
    </source>
</evidence>
<keyword evidence="8" id="KW-1185">Reference proteome</keyword>
<keyword evidence="3 4" id="KW-0539">Nucleus</keyword>
<dbReference type="GO" id="GO:0030687">
    <property type="term" value="C:preribosome, large subunit precursor"/>
    <property type="evidence" value="ECO:0007669"/>
    <property type="project" value="TreeGrafter"/>
</dbReference>
<sequence>MQHDDVVWSIINKSFCSHKVSTATQRFCRHEYNLTGLCGRYTCPLANSQYATVREENGIVYLYMKTAERAMFPSKMWEKVKLSRNFEKAIHQINENLLFWNKYIISKCKQRFVKITQYLIRMRKLRLRRQKLLVPLQRKIERREKRREVKALVAAKLDNAIEKQLLERLKKGTYEDIYNFPQNIFNKALESEKVDDEDEEEEEDDEEQEGESEKEMEIEPEVERELELDTEYVEAEDDDDEMESEAESESGMREATEVDSDFESSENSDIEDIEGPSGSKGKIKGQFVRARRTKPKVEIEYEVDRTQARERIHQ</sequence>
<dbReference type="EnsemblMetazoa" id="PPAI001410-RA">
    <property type="protein sequence ID" value="PPAI001410-PA"/>
    <property type="gene ID" value="PPAI001410"/>
</dbReference>
<feature type="compositionally biased region" description="Acidic residues" evidence="5">
    <location>
        <begin position="257"/>
        <end position="274"/>
    </location>
</feature>
<dbReference type="Pfam" id="PF01778">
    <property type="entry name" value="Ribosomal_L28e"/>
    <property type="match status" value="1"/>
</dbReference>
<evidence type="ECO:0000256" key="4">
    <source>
        <dbReference type="PIRNR" id="PIRNR003352"/>
    </source>
</evidence>
<feature type="compositionally biased region" description="Acidic residues" evidence="5">
    <location>
        <begin position="228"/>
        <end position="248"/>
    </location>
</feature>
<dbReference type="EMBL" id="AJVK01002657">
    <property type="status" value="NOT_ANNOTATED_CDS"/>
    <property type="molecule type" value="Genomic_DNA"/>
</dbReference>
<dbReference type="GO" id="GO:0000470">
    <property type="term" value="P:maturation of LSU-rRNA"/>
    <property type="evidence" value="ECO:0007669"/>
    <property type="project" value="TreeGrafter"/>
</dbReference>
<dbReference type="VEuPathDB" id="VectorBase:PPAPM1_005429"/>
<dbReference type="PANTHER" id="PTHR23405:SF4">
    <property type="entry name" value="PROTEIN MAK16 HOMOLOG"/>
    <property type="match status" value="1"/>
</dbReference>
<dbReference type="Pfam" id="PF04874">
    <property type="entry name" value="Mak16"/>
    <property type="match status" value="1"/>
</dbReference>
<evidence type="ECO:0000313" key="8">
    <source>
        <dbReference type="Proteomes" id="UP000092462"/>
    </source>
</evidence>
<evidence type="ECO:0000259" key="6">
    <source>
        <dbReference type="Pfam" id="PF01778"/>
    </source>
</evidence>
<dbReference type="PANTHER" id="PTHR23405">
    <property type="entry name" value="MAINTENANCE OF KILLER 16 MAK16 PROTEIN-RELATED"/>
    <property type="match status" value="1"/>
</dbReference>
<dbReference type="Gene3D" id="3.30.390.110">
    <property type="match status" value="1"/>
</dbReference>